<reference evidence="3" key="1">
    <citation type="journal article" date="2019" name="Nat. Commun.">
        <title>The genome of broomcorn millet.</title>
        <authorList>
            <person name="Zou C."/>
            <person name="Miki D."/>
            <person name="Li D."/>
            <person name="Tang Q."/>
            <person name="Xiao L."/>
            <person name="Rajput S."/>
            <person name="Deng P."/>
            <person name="Jia W."/>
            <person name="Huang R."/>
            <person name="Zhang M."/>
            <person name="Sun Y."/>
            <person name="Hu J."/>
            <person name="Fu X."/>
            <person name="Schnable P.S."/>
            <person name="Li F."/>
            <person name="Zhang H."/>
            <person name="Feng B."/>
            <person name="Zhu X."/>
            <person name="Liu R."/>
            <person name="Schnable J.C."/>
            <person name="Zhu J.-K."/>
            <person name="Zhang H."/>
        </authorList>
    </citation>
    <scope>NUCLEOTIDE SEQUENCE [LARGE SCALE GENOMIC DNA]</scope>
</reference>
<dbReference type="InterPro" id="IPR055312">
    <property type="entry name" value="FBL15-like"/>
</dbReference>
<evidence type="ECO:0000256" key="1">
    <source>
        <dbReference type="SAM" id="MobiDB-lite"/>
    </source>
</evidence>
<dbReference type="PANTHER" id="PTHR34709">
    <property type="entry name" value="OS10G0396666 PROTEIN"/>
    <property type="match status" value="1"/>
</dbReference>
<feature type="compositionally biased region" description="Acidic residues" evidence="1">
    <location>
        <begin position="73"/>
        <end position="85"/>
    </location>
</feature>
<gene>
    <name evidence="2" type="ORF">C2845_PM05G16420</name>
</gene>
<evidence type="ECO:0000313" key="2">
    <source>
        <dbReference type="EMBL" id="RLN31049.1"/>
    </source>
</evidence>
<dbReference type="EMBL" id="PQIB02000003">
    <property type="protein sequence ID" value="RLN31049.1"/>
    <property type="molecule type" value="Genomic_DNA"/>
</dbReference>
<dbReference type="PANTHER" id="PTHR34709:SF43">
    <property type="entry name" value="OS12G0527100 PROTEIN"/>
    <property type="match status" value="1"/>
</dbReference>
<feature type="region of interest" description="Disordered" evidence="1">
    <location>
        <begin position="1"/>
        <end position="22"/>
    </location>
</feature>
<proteinExistence type="predicted"/>
<sequence>MTSRTWSSEDSTYVGGPNEGPNKGGLYPYSHYHASDITPAHVAAWLLFAARRVKGRFTLAVPTLPKQRRYPPEDDDDGDEEEEPAAGEVEGLAVAVEEMEAMEEEEEESVLFAELPCSARMKEMSLTLGKAILTVPTAGAGAFHALTDFLLSHVRLDAGGGDDLRLGHLLSRSCSPRLRKVHLGYIFGLSTLRLDAASTLAELRLLGLHQLRTLDVAAPGLRVLAVEDGSYMVAAARIAAPRLEVLGCGHIGPAERLQFDGAASLRRIDHLTVWSHRLPRDQHDLLDNSAALWFLRHCSGVGRLSVDLALCMWPLENISGEEEMADYDRGHADSNTTSLEHSAP</sequence>
<comment type="caution">
    <text evidence="2">The sequence shown here is derived from an EMBL/GenBank/DDBJ whole genome shotgun (WGS) entry which is preliminary data.</text>
</comment>
<dbReference type="Proteomes" id="UP000275267">
    <property type="component" value="Unassembled WGS sequence"/>
</dbReference>
<feature type="compositionally biased region" description="Polar residues" evidence="1">
    <location>
        <begin position="1"/>
        <end position="11"/>
    </location>
</feature>
<dbReference type="OrthoDB" id="688776at2759"/>
<evidence type="ECO:0000313" key="3">
    <source>
        <dbReference type="Proteomes" id="UP000275267"/>
    </source>
</evidence>
<protein>
    <submittedName>
        <fullName evidence="2">Uncharacterized protein</fullName>
    </submittedName>
</protein>
<dbReference type="STRING" id="4540.A0A3L6T2Y9"/>
<accession>A0A3L6T2Y9</accession>
<name>A0A3L6T2Y9_PANMI</name>
<organism evidence="2 3">
    <name type="scientific">Panicum miliaceum</name>
    <name type="common">Proso millet</name>
    <name type="synonym">Broomcorn millet</name>
    <dbReference type="NCBI Taxonomy" id="4540"/>
    <lineage>
        <taxon>Eukaryota</taxon>
        <taxon>Viridiplantae</taxon>
        <taxon>Streptophyta</taxon>
        <taxon>Embryophyta</taxon>
        <taxon>Tracheophyta</taxon>
        <taxon>Spermatophyta</taxon>
        <taxon>Magnoliopsida</taxon>
        <taxon>Liliopsida</taxon>
        <taxon>Poales</taxon>
        <taxon>Poaceae</taxon>
        <taxon>PACMAD clade</taxon>
        <taxon>Panicoideae</taxon>
        <taxon>Panicodae</taxon>
        <taxon>Paniceae</taxon>
        <taxon>Panicinae</taxon>
        <taxon>Panicum</taxon>
        <taxon>Panicum sect. Panicum</taxon>
    </lineage>
</organism>
<feature type="region of interest" description="Disordered" evidence="1">
    <location>
        <begin position="65"/>
        <end position="88"/>
    </location>
</feature>
<keyword evidence="3" id="KW-1185">Reference proteome</keyword>
<dbReference type="AlphaFoldDB" id="A0A3L6T2Y9"/>